<name>A0A455VTZ9_ENTAS</name>
<accession>A0A455VTZ9</accession>
<gene>
    <name evidence="1" type="primary">yfjH</name>
    <name evidence="1" type="ORF">MRY18106EAS_33450</name>
</gene>
<sequence>MFSVSEICEEISQKRKEVSEEMSHCKWERYAEILDESYSVMQEELARMREQYWKSAKVGTRVRLYSEPHLRDYQSHTVNGMLQLKEEYTELYDPVQECWRDLQSRIYRETFFPLIIEPIRIDDIFFAHLFNASMLYQWGQSVASENECIALRALNTSFSLFDKCIGMVWFKVYIDKQSELSGVRVKAGKKGGEKKTEVYIVIQRKLVDLINELAPQGGWKSKAAAVNDLIDPLWEYVEESDFVINNQSKKYRLANASQDALADTILKNWSRNVESVRLAFDSHVHRKK</sequence>
<proteinExistence type="predicted"/>
<dbReference type="AlphaFoldDB" id="A0A455VTZ9"/>
<evidence type="ECO:0000313" key="1">
    <source>
        <dbReference type="EMBL" id="BBI96813.1"/>
    </source>
</evidence>
<reference evidence="1" key="1">
    <citation type="submission" date="2019-03" db="EMBL/GenBank/DDBJ databases">
        <title>Complete genome sequences of Enterobacter asburiae str. MRY18-106 isolated from a patient in Japan.</title>
        <authorList>
            <person name="Sekizuka T."/>
            <person name="Matsui M."/>
            <person name="Takara T."/>
            <person name="Uechi A."/>
            <person name="Harakuni M."/>
            <person name="Kimura T."/>
            <person name="Suzuki S."/>
            <person name="Kuroda M."/>
        </authorList>
    </citation>
    <scope>NUCLEOTIDE SEQUENCE</scope>
    <source>
        <strain evidence="1">MRY18-106</strain>
    </source>
</reference>
<protein>
    <submittedName>
        <fullName evidence="1">Uncharacterized protein</fullName>
    </submittedName>
</protein>
<dbReference type="EMBL" id="AP019533">
    <property type="protein sequence ID" value="BBI96813.1"/>
    <property type="molecule type" value="Genomic_DNA"/>
</dbReference>
<organism evidence="1">
    <name type="scientific">Enterobacter asburiae</name>
    <dbReference type="NCBI Taxonomy" id="61645"/>
    <lineage>
        <taxon>Bacteria</taxon>
        <taxon>Pseudomonadati</taxon>
        <taxon>Pseudomonadota</taxon>
        <taxon>Gammaproteobacteria</taxon>
        <taxon>Enterobacterales</taxon>
        <taxon>Enterobacteriaceae</taxon>
        <taxon>Enterobacter</taxon>
        <taxon>Enterobacter cloacae complex</taxon>
    </lineage>
</organism>